<sequence>NRIPPENRFQVDSLLEAVDQRVALNETPPQPSTSSTPIQHSSSAISSNTALSIAPESTVSTQSPIPSPSTSSTPRRRRFSVFGGGQQQLRRFRSAPFSLARVIETAGPRLRVRLVGTDDRNDCWFLVDSDEIRPYPSNETLQPPFGYVHNHLVWNKTLRKTVEEGKAALPECFARVSFFRKMYLSFL</sequence>
<dbReference type="WBParaSite" id="HNAJ_0000570301-mRNA-1">
    <property type="protein sequence ID" value="HNAJ_0000570301-mRNA-1"/>
    <property type="gene ID" value="HNAJ_0000570301"/>
</dbReference>
<protein>
    <submittedName>
        <fullName evidence="4">SH2 domain-containing protein</fullName>
    </submittedName>
</protein>
<dbReference type="SUPFAM" id="SSF63748">
    <property type="entry name" value="Tudor/PWWP/MBT"/>
    <property type="match status" value="1"/>
</dbReference>
<feature type="region of interest" description="Disordered" evidence="1">
    <location>
        <begin position="25"/>
        <end position="79"/>
    </location>
</feature>
<dbReference type="OrthoDB" id="2390104at2759"/>
<feature type="compositionally biased region" description="Low complexity" evidence="1">
    <location>
        <begin position="32"/>
        <end position="73"/>
    </location>
</feature>
<reference evidence="2 3" key="2">
    <citation type="submission" date="2018-11" db="EMBL/GenBank/DDBJ databases">
        <authorList>
            <consortium name="Pathogen Informatics"/>
        </authorList>
    </citation>
    <scope>NUCLEOTIDE SEQUENCE [LARGE SCALE GENOMIC DNA]</scope>
</reference>
<dbReference type="Pfam" id="PF02820">
    <property type="entry name" value="MBT"/>
    <property type="match status" value="1"/>
</dbReference>
<accession>A0A0R3TF63</accession>
<dbReference type="InterPro" id="IPR004092">
    <property type="entry name" value="Mbt"/>
</dbReference>
<dbReference type="Proteomes" id="UP000278807">
    <property type="component" value="Unassembled WGS sequence"/>
</dbReference>
<dbReference type="GO" id="GO:0005634">
    <property type="term" value="C:nucleus"/>
    <property type="evidence" value="ECO:0007669"/>
    <property type="project" value="InterPro"/>
</dbReference>
<keyword evidence="3" id="KW-1185">Reference proteome</keyword>
<organism evidence="4">
    <name type="scientific">Rodentolepis nana</name>
    <name type="common">Dwarf tapeworm</name>
    <name type="synonym">Hymenolepis nana</name>
    <dbReference type="NCBI Taxonomy" id="102285"/>
    <lineage>
        <taxon>Eukaryota</taxon>
        <taxon>Metazoa</taxon>
        <taxon>Spiralia</taxon>
        <taxon>Lophotrochozoa</taxon>
        <taxon>Platyhelminthes</taxon>
        <taxon>Cestoda</taxon>
        <taxon>Eucestoda</taxon>
        <taxon>Cyclophyllidea</taxon>
        <taxon>Hymenolepididae</taxon>
        <taxon>Rodentolepis</taxon>
    </lineage>
</organism>
<gene>
    <name evidence="2" type="ORF">HNAJ_LOCUS5700</name>
</gene>
<proteinExistence type="predicted"/>
<dbReference type="Gene3D" id="2.30.30.140">
    <property type="match status" value="1"/>
</dbReference>
<evidence type="ECO:0000256" key="1">
    <source>
        <dbReference type="SAM" id="MobiDB-lite"/>
    </source>
</evidence>
<evidence type="ECO:0000313" key="4">
    <source>
        <dbReference type="WBParaSite" id="HNAJ_0000570301-mRNA-1"/>
    </source>
</evidence>
<dbReference type="AlphaFoldDB" id="A0A0R3TF63"/>
<name>A0A0R3TF63_RODNA</name>
<reference evidence="4" key="1">
    <citation type="submission" date="2017-02" db="UniProtKB">
        <authorList>
            <consortium name="WormBaseParasite"/>
        </authorList>
    </citation>
    <scope>IDENTIFICATION</scope>
</reference>
<dbReference type="EMBL" id="UZAE01005237">
    <property type="protein sequence ID" value="VDO01560.1"/>
    <property type="molecule type" value="Genomic_DNA"/>
</dbReference>
<dbReference type="GO" id="GO:0006355">
    <property type="term" value="P:regulation of DNA-templated transcription"/>
    <property type="evidence" value="ECO:0007669"/>
    <property type="project" value="InterPro"/>
</dbReference>
<evidence type="ECO:0000313" key="3">
    <source>
        <dbReference type="Proteomes" id="UP000278807"/>
    </source>
</evidence>
<evidence type="ECO:0000313" key="2">
    <source>
        <dbReference type="EMBL" id="VDO01560.1"/>
    </source>
</evidence>
<dbReference type="STRING" id="102285.A0A0R3TF63"/>